<feature type="compositionally biased region" description="Polar residues" evidence="2">
    <location>
        <begin position="166"/>
        <end position="191"/>
    </location>
</feature>
<proteinExistence type="predicted"/>
<name>A0A8B7YCZ1_ACAPL</name>
<evidence type="ECO:0000313" key="5">
    <source>
        <dbReference type="RefSeq" id="XP_022090248.1"/>
    </source>
</evidence>
<feature type="region of interest" description="Disordered" evidence="2">
    <location>
        <begin position="621"/>
        <end position="645"/>
    </location>
</feature>
<dbReference type="KEGG" id="aplc:110979061"/>
<dbReference type="RefSeq" id="XP_022090250.1">
    <property type="nucleotide sequence ID" value="XM_022234558.1"/>
</dbReference>
<reference evidence="5 6" key="1">
    <citation type="submission" date="2025-04" db="UniProtKB">
        <authorList>
            <consortium name="RefSeq"/>
        </authorList>
    </citation>
    <scope>IDENTIFICATION</scope>
</reference>
<feature type="region of interest" description="Disordered" evidence="2">
    <location>
        <begin position="1121"/>
        <end position="1147"/>
    </location>
</feature>
<feature type="compositionally biased region" description="Polar residues" evidence="2">
    <location>
        <begin position="461"/>
        <end position="500"/>
    </location>
</feature>
<feature type="domain" description="C2H2-type" evidence="3">
    <location>
        <begin position="859"/>
        <end position="888"/>
    </location>
</feature>
<feature type="region of interest" description="Disordered" evidence="2">
    <location>
        <begin position="211"/>
        <end position="274"/>
    </location>
</feature>
<evidence type="ECO:0000313" key="6">
    <source>
        <dbReference type="RefSeq" id="XP_022090249.1"/>
    </source>
</evidence>
<feature type="region of interest" description="Disordered" evidence="2">
    <location>
        <begin position="1168"/>
        <end position="1191"/>
    </location>
</feature>
<sequence length="1845" mass="204376">MLHPSDEITMKKLTLKLDAICAKLKEGLAGPLADGAPINGVSLECRGVPVTEHYSSSSPRKEILNGSESGVSPCLSANELDSESVNSQDEGNEENGFLDTDTPMKTGLLNGHVDTTKVLSGASKRKARLKLAPRRFLDSTDSHLPHENGYSDSPLVDRTYPRGAGSSKTINGGCSNKSQGSNTSDSTSMQISLSRRDLDLDYQGNNYFHRSAADGTLSDPSSPGGEQGQDATPLWYADDSPSENSDYLDIYPEEDGDDEDSLGELDTAPNPANLSNLKAIQEYAERSLTEDQTGQPIEEGLATNDVICELAEEGGAEEAEPSSVMQEEMERPSLDTMSKNTNDNDEDKDDEDYAVPTDSRPIPLKIPVIGKRDKHGNPYDPSAVQEYASDTMNELIGMYGFEEGSNPDIAKDVPLDSFSFKNIQKMEEKNASERKKDALQKYIHRHANLHVPDLTRFHGARSSTSPEDTGSQLPLSTCDSSDIPNQGSLLGSDATPQLASQAGVGGKVASLPQASEPQSKMRLAPPLGKTTKTVKDLINEQKGREEGAELEEGDEDFRPRRFSKYDFFIQSLEAGQAIDYSAHRISKYDSYIRKLKAGEAIHKVIGRRQSASQKIRDIISTQIHRKHEQGSDGAPGDEEEDNEIVSEKTAEAFNPIVNNHIKTSKYASKYDYFLNKLRKGDDVNPFEITLSNAASTSGSETTSNSGPSPSTSSHGALLDYTGQAGDQGNLVITEEPEQRELSFAEGTGKRNISNGLAKMVKDEITPGEMNVFSKYISRYSGSAHCGHLHCVYQYKEHYHCNDEGCNFARFTRKEDVVRHYNWHKRRDNSLQHGFMRFSPSDNCSPYYPDCTINLKHTHYHCLQSGCNKVYTSTSDVLTHENFHKKNMSLINEGFQRFRATEDCGVPTCTFYGHKTTHFHCRRPGCDFVFKNKCDIEKHKTYHIKDDIYRKDGFKKFSKHEKCKYNWCKYSNNTNHFHCIRKNCGFVFTAANQMQSHKRKHDRRQRILEYEAARHQRGFSLRLIRPKPTPSMSALKRLRDVPETVLIQADGSVLPQRVKPLDYLSSPSMVASTSQSALTPITVAGNPTTTTTAETDKLPSAFVSISSGGMAEEEGLSDSLNLPVASHISPPQIDPGMGRESVTSSSPAPPAAAAAACIALATAASQSNAAPGRAASNTFSSSGTKEGKPEEPWQKYLKRFTANDPCRPRCELLYKDHYHCKVEDCGAVYKSKEGVNKHARYHMLSDEASDLGFQYFQQGESCEELFPGCSFSPLAHYHCMWSLKPGIYCGEVVHTGSSLMKPHYEKHKMNPELESIHISAVSFSEAQAQSTLKAPTTLAPASKSTATHTQSCDANEVPGSVPVTDLLPSTSSPGVASGEGFITCEPDVCTVEDCPHRAKHHYHCTRGDCQFATENQDMLRDHKVNESVIFQSFRQMSRKMDCRRPGCKYNLLNKHYHCLHQGCNFSFLQIQQMESHGRKHMRRIYGKHFNKPGGSLIGPQQLVIPMVSASSVPFSSAVSNQIMFSSAAPILTLPSLTPSVVPSMSSTNAAIMNAGSLGLMSVGNMGVVNQVGVPIQMINPTVPTSSSKPLPPFMIPLSPLDDEDVNGNQAQPSTSQNYDDLVQLKYQSLALKNPEAAYAGMVPTSRKRSLNLIEEDPGAPSGYKRYKRGPLDSMMMDRFRRFDRSESCGEDACQFNMTTTHYHCLHEDCTYRFAGKTMMYKHAQHHDRVNSIIQNDFRRFKANHECEQDSCPYQGNSTHFHCLRCTFVCTDSGKVAVHRKQHAKTDTISAAGFKQYSSAEPCGFMGCKYTLRYSHFHCNRDGCTQGVIGMTQMETHRRRHMLNVRV</sequence>
<keyword evidence="1" id="KW-0863">Zinc-finger</keyword>
<keyword evidence="4" id="KW-1185">Reference proteome</keyword>
<dbReference type="SMART" id="SM00355">
    <property type="entry name" value="ZnF_C2H2"/>
    <property type="match status" value="10"/>
</dbReference>
<evidence type="ECO:0000259" key="3">
    <source>
        <dbReference type="PROSITE" id="PS50157"/>
    </source>
</evidence>
<feature type="region of interest" description="Disordered" evidence="2">
    <location>
        <begin position="52"/>
        <end position="109"/>
    </location>
</feature>
<feature type="region of interest" description="Disordered" evidence="2">
    <location>
        <begin position="139"/>
        <end position="191"/>
    </location>
</feature>
<dbReference type="CTD" id="54897"/>
<protein>
    <submittedName>
        <fullName evidence="5 6">Zinc finger protein castor homolog 1-like isoform X1</fullName>
    </submittedName>
</protein>
<dbReference type="RefSeq" id="XP_022090252.1">
    <property type="nucleotide sequence ID" value="XM_022234560.1"/>
</dbReference>
<dbReference type="InterPro" id="IPR013087">
    <property type="entry name" value="Znf_C2H2_type"/>
</dbReference>
<dbReference type="GO" id="GO:0045664">
    <property type="term" value="P:regulation of neuron differentiation"/>
    <property type="evidence" value="ECO:0007669"/>
    <property type="project" value="TreeGrafter"/>
</dbReference>
<feature type="compositionally biased region" description="Acidic residues" evidence="2">
    <location>
        <begin position="635"/>
        <end position="644"/>
    </location>
</feature>
<feature type="region of interest" description="Disordered" evidence="2">
    <location>
        <begin position="1333"/>
        <end position="1353"/>
    </location>
</feature>
<dbReference type="InterPro" id="IPR040373">
    <property type="entry name" value="CASZ1"/>
</dbReference>
<accession>A0A8B7YCZ1</accession>
<dbReference type="RefSeq" id="XP_022090249.1">
    <property type="nucleotide sequence ID" value="XM_022234557.1"/>
</dbReference>
<feature type="region of interest" description="Disordered" evidence="2">
    <location>
        <begin position="314"/>
        <end position="378"/>
    </location>
</feature>
<dbReference type="GO" id="GO:0000981">
    <property type="term" value="F:DNA-binding transcription factor activity, RNA polymerase II-specific"/>
    <property type="evidence" value="ECO:0007669"/>
    <property type="project" value="TreeGrafter"/>
</dbReference>
<dbReference type="OMA" id="CHSACEL"/>
<dbReference type="RefSeq" id="XP_022090248.1">
    <property type="nucleotide sequence ID" value="XM_022234556.1"/>
</dbReference>
<dbReference type="GO" id="GO:0000977">
    <property type="term" value="F:RNA polymerase II transcription regulatory region sequence-specific DNA binding"/>
    <property type="evidence" value="ECO:0007669"/>
    <property type="project" value="TreeGrafter"/>
</dbReference>
<dbReference type="Proteomes" id="UP000694845">
    <property type="component" value="Unplaced"/>
</dbReference>
<evidence type="ECO:0000256" key="1">
    <source>
        <dbReference type="PROSITE-ProRule" id="PRU00042"/>
    </source>
</evidence>
<feature type="compositionally biased region" description="Acidic residues" evidence="2">
    <location>
        <begin position="343"/>
        <end position="353"/>
    </location>
</feature>
<evidence type="ECO:0000313" key="4">
    <source>
        <dbReference type="Proteomes" id="UP000694845"/>
    </source>
</evidence>
<evidence type="ECO:0000313" key="9">
    <source>
        <dbReference type="RefSeq" id="XP_022090252.1"/>
    </source>
</evidence>
<keyword evidence="1" id="KW-0479">Metal-binding</keyword>
<feature type="region of interest" description="Disordered" evidence="2">
    <location>
        <begin position="694"/>
        <end position="720"/>
    </location>
</feature>
<dbReference type="GO" id="GO:0045944">
    <property type="term" value="P:positive regulation of transcription by RNA polymerase II"/>
    <property type="evidence" value="ECO:0007669"/>
    <property type="project" value="TreeGrafter"/>
</dbReference>
<dbReference type="OrthoDB" id="10063916at2759"/>
<feature type="domain" description="C2H2-type" evidence="3">
    <location>
        <begin position="1217"/>
        <end position="1246"/>
    </location>
</feature>
<dbReference type="PROSITE" id="PS00028">
    <property type="entry name" value="ZINC_FINGER_C2H2_1"/>
    <property type="match status" value="8"/>
</dbReference>
<dbReference type="GO" id="GO:0008270">
    <property type="term" value="F:zinc ion binding"/>
    <property type="evidence" value="ECO:0007669"/>
    <property type="project" value="UniProtKB-KW"/>
</dbReference>
<feature type="compositionally biased region" description="Low complexity" evidence="2">
    <location>
        <begin position="694"/>
        <end position="713"/>
    </location>
</feature>
<dbReference type="PANTHER" id="PTHR12451">
    <property type="entry name" value="TRANSCRIPTION FACTOR CASTOR PROTEIN MING -RELATED"/>
    <property type="match status" value="1"/>
</dbReference>
<evidence type="ECO:0000313" key="8">
    <source>
        <dbReference type="RefSeq" id="XP_022090251.1"/>
    </source>
</evidence>
<feature type="compositionally biased region" description="Polar residues" evidence="2">
    <location>
        <begin position="1174"/>
        <end position="1183"/>
    </location>
</feature>
<feature type="compositionally biased region" description="Acidic residues" evidence="2">
    <location>
        <begin position="251"/>
        <end position="263"/>
    </location>
</feature>
<dbReference type="PANTHER" id="PTHR12451:SF0">
    <property type="entry name" value="ZINC FINGER PROTEIN CASTOR HOMOLOG 1"/>
    <property type="match status" value="1"/>
</dbReference>
<evidence type="ECO:0000313" key="7">
    <source>
        <dbReference type="RefSeq" id="XP_022090250.1"/>
    </source>
</evidence>
<dbReference type="PROSITE" id="PS50157">
    <property type="entry name" value="ZINC_FINGER_C2H2_2"/>
    <property type="match status" value="3"/>
</dbReference>
<organism evidence="4 7">
    <name type="scientific">Acanthaster planci</name>
    <name type="common">Crown-of-thorns starfish</name>
    <dbReference type="NCBI Taxonomy" id="133434"/>
    <lineage>
        <taxon>Eukaryota</taxon>
        <taxon>Metazoa</taxon>
        <taxon>Echinodermata</taxon>
        <taxon>Eleutherozoa</taxon>
        <taxon>Asterozoa</taxon>
        <taxon>Asteroidea</taxon>
        <taxon>Valvatacea</taxon>
        <taxon>Valvatida</taxon>
        <taxon>Acanthasteridae</taxon>
        <taxon>Acanthaster</taxon>
    </lineage>
</organism>
<feature type="domain" description="C2H2-type" evidence="3">
    <location>
        <begin position="976"/>
        <end position="1005"/>
    </location>
</feature>
<gene>
    <name evidence="5 6 7 8 9" type="primary">LOC110979061</name>
</gene>
<dbReference type="GeneID" id="110979061"/>
<feature type="region of interest" description="Disordered" evidence="2">
    <location>
        <begin position="455"/>
        <end position="526"/>
    </location>
</feature>
<feature type="compositionally biased region" description="Polar residues" evidence="2">
    <location>
        <begin position="1341"/>
        <end position="1352"/>
    </location>
</feature>
<dbReference type="RefSeq" id="XP_022090251.1">
    <property type="nucleotide sequence ID" value="XM_022234559.1"/>
</dbReference>
<dbReference type="GO" id="GO:0005634">
    <property type="term" value="C:nucleus"/>
    <property type="evidence" value="ECO:0007669"/>
    <property type="project" value="TreeGrafter"/>
</dbReference>
<keyword evidence="1" id="KW-0862">Zinc</keyword>
<evidence type="ECO:0000256" key="2">
    <source>
        <dbReference type="SAM" id="MobiDB-lite"/>
    </source>
</evidence>